<keyword evidence="6" id="KW-0732">Signal</keyword>
<dbReference type="SUPFAM" id="SSF52047">
    <property type="entry name" value="RNI-like"/>
    <property type="match status" value="1"/>
</dbReference>
<dbReference type="AlphaFoldDB" id="A0A5D2DM35"/>
<evidence type="ECO:0000256" key="12">
    <source>
        <dbReference type="SAM" id="Phobius"/>
    </source>
</evidence>
<dbReference type="SUPFAM" id="SSF52058">
    <property type="entry name" value="L domain-like"/>
    <property type="match status" value="2"/>
</dbReference>
<keyword evidence="3" id="KW-1003">Cell membrane</keyword>
<dbReference type="GO" id="GO:0009791">
    <property type="term" value="P:post-embryonic development"/>
    <property type="evidence" value="ECO:0007669"/>
    <property type="project" value="UniProtKB-ARBA"/>
</dbReference>
<evidence type="ECO:0000256" key="6">
    <source>
        <dbReference type="ARBA" id="ARBA00022729"/>
    </source>
</evidence>
<keyword evidence="9 12" id="KW-0472">Membrane</keyword>
<dbReference type="PRINTS" id="PR00019">
    <property type="entry name" value="LEURICHRPT"/>
</dbReference>
<evidence type="ECO:0000256" key="8">
    <source>
        <dbReference type="ARBA" id="ARBA00022989"/>
    </source>
</evidence>
<keyword evidence="4" id="KW-0433">Leucine-rich repeat</keyword>
<evidence type="ECO:0000256" key="1">
    <source>
        <dbReference type="ARBA" id="ARBA00004251"/>
    </source>
</evidence>
<keyword evidence="10" id="KW-0675">Receptor</keyword>
<dbReference type="GO" id="GO:0005886">
    <property type="term" value="C:plasma membrane"/>
    <property type="evidence" value="ECO:0007669"/>
    <property type="project" value="UniProtKB-SubCell"/>
</dbReference>
<dbReference type="SMART" id="SM00369">
    <property type="entry name" value="LRR_TYP"/>
    <property type="match status" value="15"/>
</dbReference>
<evidence type="ECO:0000256" key="4">
    <source>
        <dbReference type="ARBA" id="ARBA00022614"/>
    </source>
</evidence>
<organism evidence="14 15">
    <name type="scientific">Gossypium darwinii</name>
    <name type="common">Darwin's cotton</name>
    <name type="synonym">Gossypium barbadense var. darwinii</name>
    <dbReference type="NCBI Taxonomy" id="34276"/>
    <lineage>
        <taxon>Eukaryota</taxon>
        <taxon>Viridiplantae</taxon>
        <taxon>Streptophyta</taxon>
        <taxon>Embryophyta</taxon>
        <taxon>Tracheophyta</taxon>
        <taxon>Spermatophyta</taxon>
        <taxon>Magnoliopsida</taxon>
        <taxon>eudicotyledons</taxon>
        <taxon>Gunneridae</taxon>
        <taxon>Pentapetalae</taxon>
        <taxon>rosids</taxon>
        <taxon>malvids</taxon>
        <taxon>Malvales</taxon>
        <taxon>Malvaceae</taxon>
        <taxon>Malvoideae</taxon>
        <taxon>Gossypium</taxon>
    </lineage>
</organism>
<keyword evidence="15" id="KW-1185">Reference proteome</keyword>
<comment type="subcellular location">
    <subcellularLocation>
        <location evidence="1">Cell membrane</location>
        <topology evidence="1">Single-pass type I membrane protein</topology>
    </subcellularLocation>
</comment>
<dbReference type="PANTHER" id="PTHR27004:SF208">
    <property type="entry name" value="LRR RECEPTOR-LIKE SERINE_THREONINE-PROTEIN KINASE GSO2"/>
    <property type="match status" value="1"/>
</dbReference>
<evidence type="ECO:0000256" key="10">
    <source>
        <dbReference type="ARBA" id="ARBA00023170"/>
    </source>
</evidence>
<protein>
    <recommendedName>
        <fullName evidence="13">Leucine-rich repeat-containing N-terminal plant-type domain-containing protein</fullName>
    </recommendedName>
</protein>
<dbReference type="InterPro" id="IPR001611">
    <property type="entry name" value="Leu-rich_rpt"/>
</dbReference>
<dbReference type="FunFam" id="3.80.10.10:FF:000041">
    <property type="entry name" value="LRR receptor-like serine/threonine-protein kinase ERECTA"/>
    <property type="match status" value="2"/>
</dbReference>
<dbReference type="InterPro" id="IPR032675">
    <property type="entry name" value="LRR_dom_sf"/>
</dbReference>
<name>A0A5D2DM35_GOSDA</name>
<dbReference type="InterPro" id="IPR003591">
    <property type="entry name" value="Leu-rich_rpt_typical-subtyp"/>
</dbReference>
<feature type="transmembrane region" description="Helical" evidence="12">
    <location>
        <begin position="1053"/>
        <end position="1077"/>
    </location>
</feature>
<accession>A0A5D2DM35</accession>
<evidence type="ECO:0000259" key="13">
    <source>
        <dbReference type="Pfam" id="PF08263"/>
    </source>
</evidence>
<dbReference type="Pfam" id="PF00560">
    <property type="entry name" value="LRR_1"/>
    <property type="match status" value="7"/>
</dbReference>
<evidence type="ECO:0000256" key="5">
    <source>
        <dbReference type="ARBA" id="ARBA00022692"/>
    </source>
</evidence>
<dbReference type="FunFam" id="3.80.10.10:FF:000275">
    <property type="entry name" value="Leucine-rich repeat receptor-like protein kinase"/>
    <property type="match status" value="1"/>
</dbReference>
<evidence type="ECO:0000256" key="9">
    <source>
        <dbReference type="ARBA" id="ARBA00023136"/>
    </source>
</evidence>
<dbReference type="FunFam" id="3.80.10.10:FF:001678">
    <property type="entry name" value="Calmodulin-binding receptor kinase CaMRLK"/>
    <property type="match status" value="1"/>
</dbReference>
<evidence type="ECO:0000256" key="11">
    <source>
        <dbReference type="ARBA" id="ARBA00023180"/>
    </source>
</evidence>
<keyword evidence="11" id="KW-0325">Glycoprotein</keyword>
<comment type="similarity">
    <text evidence="2">Belongs to the RLP family.</text>
</comment>
<evidence type="ECO:0000313" key="14">
    <source>
        <dbReference type="EMBL" id="TYG82103.1"/>
    </source>
</evidence>
<feature type="domain" description="Leucine-rich repeat-containing N-terminal plant-type" evidence="13">
    <location>
        <begin position="432"/>
        <end position="470"/>
    </location>
</feature>
<dbReference type="FunFam" id="3.80.10.10:FF:000213">
    <property type="entry name" value="Tyrosine-sulfated glycopeptide receptor 1"/>
    <property type="match status" value="1"/>
</dbReference>
<dbReference type="InterPro" id="IPR013210">
    <property type="entry name" value="LRR_N_plant-typ"/>
</dbReference>
<dbReference type="Proteomes" id="UP000323506">
    <property type="component" value="Chromosome D01"/>
</dbReference>
<dbReference type="EMBL" id="CM017701">
    <property type="protein sequence ID" value="TYG82103.1"/>
    <property type="molecule type" value="Genomic_DNA"/>
</dbReference>
<keyword evidence="5 12" id="KW-0812">Transmembrane</keyword>
<reference evidence="14 15" key="1">
    <citation type="submission" date="2019-06" db="EMBL/GenBank/DDBJ databases">
        <title>WGS assembly of Gossypium darwinii.</title>
        <authorList>
            <person name="Chen Z.J."/>
            <person name="Sreedasyam A."/>
            <person name="Ando A."/>
            <person name="Song Q."/>
            <person name="De L."/>
            <person name="Hulse-Kemp A."/>
            <person name="Ding M."/>
            <person name="Ye W."/>
            <person name="Kirkbride R."/>
            <person name="Jenkins J."/>
            <person name="Plott C."/>
            <person name="Lovell J."/>
            <person name="Lin Y.-M."/>
            <person name="Vaughn R."/>
            <person name="Liu B."/>
            <person name="Li W."/>
            <person name="Simpson S."/>
            <person name="Scheffler B."/>
            <person name="Saski C."/>
            <person name="Grover C."/>
            <person name="Hu G."/>
            <person name="Conover J."/>
            <person name="Carlson J."/>
            <person name="Shu S."/>
            <person name="Boston L."/>
            <person name="Williams M."/>
            <person name="Peterson D."/>
            <person name="Mcgee K."/>
            <person name="Jones D."/>
            <person name="Wendel J."/>
            <person name="Stelly D."/>
            <person name="Grimwood J."/>
            <person name="Schmutz J."/>
        </authorList>
    </citation>
    <scope>NUCLEOTIDE SEQUENCE [LARGE SCALE GENOMIC DNA]</scope>
    <source>
        <strain evidence="14">1808015.09</strain>
    </source>
</reference>
<dbReference type="FunFam" id="3.80.10.10:FF:000233">
    <property type="entry name" value="Leucine-rich repeat receptor-like protein kinase TDR"/>
    <property type="match status" value="1"/>
</dbReference>
<evidence type="ECO:0000256" key="3">
    <source>
        <dbReference type="ARBA" id="ARBA00022475"/>
    </source>
</evidence>
<dbReference type="Pfam" id="PF08263">
    <property type="entry name" value="LRRNT_2"/>
    <property type="match status" value="1"/>
</dbReference>
<dbReference type="PROSITE" id="PS51450">
    <property type="entry name" value="LRR"/>
    <property type="match status" value="1"/>
</dbReference>
<dbReference type="Gene3D" id="3.80.10.10">
    <property type="entry name" value="Ribonuclease Inhibitor"/>
    <property type="match status" value="4"/>
</dbReference>
<evidence type="ECO:0000256" key="2">
    <source>
        <dbReference type="ARBA" id="ARBA00009592"/>
    </source>
</evidence>
<proteinExistence type="inferred from homology"/>
<dbReference type="SMART" id="SM00365">
    <property type="entry name" value="LRR_SD22"/>
    <property type="match status" value="7"/>
</dbReference>
<evidence type="ECO:0000256" key="7">
    <source>
        <dbReference type="ARBA" id="ARBA00022737"/>
    </source>
</evidence>
<keyword evidence="7" id="KW-0677">Repeat</keyword>
<dbReference type="Pfam" id="PF13855">
    <property type="entry name" value="LRR_8"/>
    <property type="match status" value="5"/>
</dbReference>
<keyword evidence="8 12" id="KW-1133">Transmembrane helix</keyword>
<sequence length="1124" mass="123950">MLTGSLSPNTSLFRLQGLKRLDLSFNNFSGSIPSGFSQLVSLTYLDLSGCSFSGLVPSDISLLSKLISLNLSTNYLKFDRQKIFQFRYLEYVDLSFNSLTGYLPSSNYWSSHLKYIDLKGNQFRGSIPASIGNLTKITFLDLSNNEFQGQLPSSLFSLKQLTDLVLSNNSLEGFLPTHVRGFQDLKVLCLSNNLLTGAIPSWPFTLPSLEELDLSGNRLSGKIPPSICNLTSLDVLDMSRNYLGGVIPASIELEYKRSLPIFSGIDFSSNKFYGKIPDVIGELHAIHMLNLSHNNFIGHIPPSLGNLVELESLDLSSNKLSGRIPSQLTNLTFLAVLNFSDNNLVGPIPHGNQFDTFENDSYHGNLGLCGFPLTKQCDNGDEPKPPASKFKEDEVVFPQNLMGNTGLIMALVMAVLLLHFVVSFSTKTTDINTDRSTLLALKAHVSDPRNFLTTNWSVDISICNWVGVTCESRNQRVIALDIFNMSLSGTIPPDMGNLSFLTRLNIGYNNFHDLLPVQLTNLYRLKFISISDNNFHGEISSWVGYFPVLQYLSLSNNSFTGPIPSDMCDRLPTLKELYLSGNKLSGKIPIGLFKCKGLQNISLAFNSLEGILPEEIGNLTMLRTLDLRGNQIQGVIPQQISNLTGLRVLYLSHNFLTGHIPVTLGNLRDLELLDLSDNDLSGTLSSTERSFLSSLANCSGLTALAFGRNPLISGYLPPSIANLSVSLQYFDASSCSISGSIPGEIGSWNVATYLDFSGNHFSGAISDRVCNRNNDLRYLAVNDNQLEGTLPLSLTNCSELVFLNVADNNLSDTFPHWLGILPQLRVLILRSNRFHGSIQSYIATSSLSKLQIIDLSHNDFTGLLPANFFQNLKALKEAEYVDNGNWYSLVVNLTIKGLELEFTLKVGMPLLTCIDLSMNGFHGEIPKVVGELRLLQALNLSHNSLTGPIPPSFGNLAALESLDLSFNKLSGRIPSQLTNLTFLQVLRFWNNNLVGPIPHGKQFDTFENDSYRGNLGLCGFPLSKECNNDEIAEPAQDEEDNGNGNGNGNGIAFIWKVAMMGYGSGMVLGISIGYIVFTTGRPRWLVRKIERDLQNKVSSWFGKKRMSPRKDEVPQLVQEQGVCM</sequence>
<dbReference type="PANTHER" id="PTHR27004">
    <property type="entry name" value="RECEPTOR-LIKE PROTEIN 12 ISOFORM X1"/>
    <property type="match status" value="1"/>
</dbReference>
<gene>
    <name evidence="14" type="ORF">ES288_D01G060400v1</name>
</gene>
<evidence type="ECO:0000313" key="15">
    <source>
        <dbReference type="Proteomes" id="UP000323506"/>
    </source>
</evidence>